<dbReference type="GO" id="GO:0006284">
    <property type="term" value="P:base-excision repair"/>
    <property type="evidence" value="ECO:0007669"/>
    <property type="project" value="TreeGrafter"/>
</dbReference>
<reference evidence="1" key="2">
    <citation type="submission" date="2025-09" db="UniProtKB">
        <authorList>
            <consortium name="Ensembl"/>
        </authorList>
    </citation>
    <scope>IDENTIFICATION</scope>
</reference>
<proteinExistence type="predicted"/>
<dbReference type="GeneTree" id="ENSGT01010000226722"/>
<keyword evidence="2" id="KW-1185">Reference proteome</keyword>
<protein>
    <submittedName>
        <fullName evidence="1">Uncharacterized protein</fullName>
    </submittedName>
</protein>
<reference evidence="1" key="1">
    <citation type="submission" date="2025-08" db="UniProtKB">
        <authorList>
            <consortium name="Ensembl"/>
        </authorList>
    </citation>
    <scope>IDENTIFICATION</scope>
</reference>
<dbReference type="SUPFAM" id="SSF51658">
    <property type="entry name" value="Xylose isomerase-like"/>
    <property type="match status" value="1"/>
</dbReference>
<accession>A0A674CM65</accession>
<dbReference type="GO" id="GO:0003906">
    <property type="term" value="F:DNA-(apurinic or apyrimidinic site) endonuclease activity"/>
    <property type="evidence" value="ECO:0007669"/>
    <property type="project" value="TreeGrafter"/>
</dbReference>
<dbReference type="Proteomes" id="UP000472277">
    <property type="component" value="Chromosome 18"/>
</dbReference>
<dbReference type="PANTHER" id="PTHR21445">
    <property type="entry name" value="ENDONUCLEASE IV ENDODEOXYRIBONUCLEASE IV"/>
    <property type="match status" value="1"/>
</dbReference>
<dbReference type="GO" id="GO:0008270">
    <property type="term" value="F:zinc ion binding"/>
    <property type="evidence" value="ECO:0007669"/>
    <property type="project" value="InterPro"/>
</dbReference>
<evidence type="ECO:0000313" key="1">
    <source>
        <dbReference type="Ensembl" id="ENSSTUP00000084271.1"/>
    </source>
</evidence>
<dbReference type="GO" id="GO:0003677">
    <property type="term" value="F:DNA binding"/>
    <property type="evidence" value="ECO:0007669"/>
    <property type="project" value="InterPro"/>
</dbReference>
<dbReference type="OMA" id="PEPENFH"/>
<evidence type="ECO:0000313" key="2">
    <source>
        <dbReference type="Proteomes" id="UP000472277"/>
    </source>
</evidence>
<dbReference type="PANTHER" id="PTHR21445:SF0">
    <property type="entry name" value="APURINIC-APYRIMIDINIC ENDONUCLEASE"/>
    <property type="match status" value="1"/>
</dbReference>
<dbReference type="GO" id="GO:0008081">
    <property type="term" value="F:phosphoric diester hydrolase activity"/>
    <property type="evidence" value="ECO:0007669"/>
    <property type="project" value="TreeGrafter"/>
</dbReference>
<name>A0A674CM65_SALTR</name>
<dbReference type="Ensembl" id="ENSSTUT00000089612.1">
    <property type="protein sequence ID" value="ENSSTUP00000084271.1"/>
    <property type="gene ID" value="ENSSTUG00000037001.1"/>
</dbReference>
<dbReference type="AlphaFoldDB" id="A0A674CM65"/>
<sequence>LLCIKKAQYGFILHLPPQGGIWKAVGASTDMGGCSFSLFLASQSSWKNTAPDLSAAAQFQEECPVQCSGPEPENFHPGSSLGCITTQHCLENIAQAINHALPANTLLEYMNGYDLSAEGGVKSMLEEFDQTLGCHLDPFRDIVNEPTLDNIPLILVTSGCPGFEYAEQIELLYSLCEKTLKIKHSKS</sequence>
<dbReference type="InParanoid" id="A0A674CM65"/>
<dbReference type="GO" id="GO:0005739">
    <property type="term" value="C:mitochondrion"/>
    <property type="evidence" value="ECO:0007669"/>
    <property type="project" value="TreeGrafter"/>
</dbReference>
<dbReference type="InterPro" id="IPR036237">
    <property type="entry name" value="Xyl_isomerase-like_sf"/>
</dbReference>
<organism evidence="1 2">
    <name type="scientific">Salmo trutta</name>
    <name type="common">Brown trout</name>
    <dbReference type="NCBI Taxonomy" id="8032"/>
    <lineage>
        <taxon>Eukaryota</taxon>
        <taxon>Metazoa</taxon>
        <taxon>Chordata</taxon>
        <taxon>Craniata</taxon>
        <taxon>Vertebrata</taxon>
        <taxon>Euteleostomi</taxon>
        <taxon>Actinopterygii</taxon>
        <taxon>Neopterygii</taxon>
        <taxon>Teleostei</taxon>
        <taxon>Protacanthopterygii</taxon>
        <taxon>Salmoniformes</taxon>
        <taxon>Salmonidae</taxon>
        <taxon>Salmoninae</taxon>
        <taxon>Salmo</taxon>
    </lineage>
</organism>
<dbReference type="GO" id="GO:0005634">
    <property type="term" value="C:nucleus"/>
    <property type="evidence" value="ECO:0007669"/>
    <property type="project" value="TreeGrafter"/>
</dbReference>
<dbReference type="InterPro" id="IPR001719">
    <property type="entry name" value="AP_endonuc_2"/>
</dbReference>